<keyword evidence="1" id="KW-0805">Transcription regulation</keyword>
<evidence type="ECO:0000256" key="3">
    <source>
        <dbReference type="ARBA" id="ARBA00023163"/>
    </source>
</evidence>
<dbReference type="Pfam" id="PF00440">
    <property type="entry name" value="TetR_N"/>
    <property type="match status" value="1"/>
</dbReference>
<dbReference type="Gene3D" id="1.10.10.60">
    <property type="entry name" value="Homeodomain-like"/>
    <property type="match status" value="1"/>
</dbReference>
<proteinExistence type="predicted"/>
<dbReference type="SUPFAM" id="SSF46689">
    <property type="entry name" value="Homeodomain-like"/>
    <property type="match status" value="1"/>
</dbReference>
<evidence type="ECO:0000313" key="7">
    <source>
        <dbReference type="Proteomes" id="UP000676079"/>
    </source>
</evidence>
<gene>
    <name evidence="6" type="ORF">KGD84_07165</name>
</gene>
<dbReference type="PANTHER" id="PTHR30055">
    <property type="entry name" value="HTH-TYPE TRANSCRIPTIONAL REGULATOR RUTR"/>
    <property type="match status" value="1"/>
</dbReference>
<evidence type="ECO:0000256" key="2">
    <source>
        <dbReference type="ARBA" id="ARBA00023125"/>
    </source>
</evidence>
<dbReference type="PANTHER" id="PTHR30055:SF234">
    <property type="entry name" value="HTH-TYPE TRANSCRIPTIONAL REGULATOR BETI"/>
    <property type="match status" value="1"/>
</dbReference>
<evidence type="ECO:0000256" key="4">
    <source>
        <dbReference type="PROSITE-ProRule" id="PRU00335"/>
    </source>
</evidence>
<dbReference type="InterPro" id="IPR036271">
    <property type="entry name" value="Tet_transcr_reg_TetR-rel_C_sf"/>
</dbReference>
<sequence length="201" mass="21306">MRAATRERIRGTAMRLFARHGYATVNMRRIAAEAGMSTGLVYRHFATKEELYGDLVGEAAAGLNATAARLRGPGSPAELLRAFCEGFLRDLAGDAEFVDFYLLMNQAFTHGTAGHGGPEGAPPAVRDLVEGNTALLRATVELIERGRAEGGFRRGPADELATCFFATLGGLVTMRSAVGDGFAVPSAAVVLAPLLEEDGHR</sequence>
<feature type="domain" description="HTH tetR-type" evidence="5">
    <location>
        <begin position="3"/>
        <end position="63"/>
    </location>
</feature>
<dbReference type="InterPro" id="IPR001647">
    <property type="entry name" value="HTH_TetR"/>
</dbReference>
<dbReference type="InterPro" id="IPR009057">
    <property type="entry name" value="Homeodomain-like_sf"/>
</dbReference>
<organism evidence="6 7">
    <name type="scientific">Nocardiopsis changdeensis</name>
    <dbReference type="NCBI Taxonomy" id="2831969"/>
    <lineage>
        <taxon>Bacteria</taxon>
        <taxon>Bacillati</taxon>
        <taxon>Actinomycetota</taxon>
        <taxon>Actinomycetes</taxon>
        <taxon>Streptosporangiales</taxon>
        <taxon>Nocardiopsidaceae</taxon>
        <taxon>Nocardiopsis</taxon>
    </lineage>
</organism>
<dbReference type="Proteomes" id="UP000676079">
    <property type="component" value="Chromosome"/>
</dbReference>
<dbReference type="SUPFAM" id="SSF48498">
    <property type="entry name" value="Tetracyclin repressor-like, C-terminal domain"/>
    <property type="match status" value="1"/>
</dbReference>
<reference evidence="6 7" key="1">
    <citation type="submission" date="2021-05" db="EMBL/GenBank/DDBJ databases">
        <title>Direct Submission.</title>
        <authorList>
            <person name="Li K."/>
            <person name="Gao J."/>
        </authorList>
    </citation>
    <scope>NUCLEOTIDE SEQUENCE [LARGE SCALE GENOMIC DNA]</scope>
    <source>
        <strain evidence="6 7">Mg02</strain>
    </source>
</reference>
<keyword evidence="2 4" id="KW-0238">DNA-binding</keyword>
<accession>A0ABX8BX81</accession>
<name>A0ABX8BX81_9ACTN</name>
<keyword evidence="7" id="KW-1185">Reference proteome</keyword>
<dbReference type="PROSITE" id="PS50977">
    <property type="entry name" value="HTH_TETR_2"/>
    <property type="match status" value="1"/>
</dbReference>
<dbReference type="EMBL" id="CP074133">
    <property type="protein sequence ID" value="QUX25814.1"/>
    <property type="molecule type" value="Genomic_DNA"/>
</dbReference>
<dbReference type="Gene3D" id="1.10.357.10">
    <property type="entry name" value="Tetracycline Repressor, domain 2"/>
    <property type="match status" value="1"/>
</dbReference>
<feature type="DNA-binding region" description="H-T-H motif" evidence="4">
    <location>
        <begin position="26"/>
        <end position="45"/>
    </location>
</feature>
<dbReference type="PRINTS" id="PR00455">
    <property type="entry name" value="HTHTETR"/>
</dbReference>
<evidence type="ECO:0000256" key="1">
    <source>
        <dbReference type="ARBA" id="ARBA00023015"/>
    </source>
</evidence>
<protein>
    <submittedName>
        <fullName evidence="6">TetR/AcrR family transcriptional regulator</fullName>
    </submittedName>
</protein>
<evidence type="ECO:0000313" key="6">
    <source>
        <dbReference type="EMBL" id="QUX25814.1"/>
    </source>
</evidence>
<evidence type="ECO:0000259" key="5">
    <source>
        <dbReference type="PROSITE" id="PS50977"/>
    </source>
</evidence>
<dbReference type="InterPro" id="IPR050109">
    <property type="entry name" value="HTH-type_TetR-like_transc_reg"/>
</dbReference>
<keyword evidence="3" id="KW-0804">Transcription</keyword>